<dbReference type="InterPro" id="IPR036322">
    <property type="entry name" value="WD40_repeat_dom_sf"/>
</dbReference>
<gene>
    <name evidence="2" type="primary">nol10</name>
    <name evidence="2" type="ORF">CPARA_2gp178</name>
</gene>
<proteinExistence type="predicted"/>
<dbReference type="PANTHER" id="PTHR14927">
    <property type="entry name" value="NUCLEOLAR PROTEIN 10"/>
    <property type="match status" value="1"/>
</dbReference>
<dbReference type="AlphaFoldDB" id="F2HHP0"/>
<sequence>MSKYSAIKLSVDFNFPSVIKKTQLTQDGSFLISYGEYPPQIRCFDLNSLSLKFQRTVDHEVKDFCVLSRNWEKFVLLKSNKCLEFHCKKGYYYQIKIPKISNFLFFDKYNNILYIFSTENEIFKFDINQGKFTKSIKSSFAHPITSATEAFSNCLIGTGNSKSIVEIWDLRINKFSINKINNQIYIRKKTFNGISSLQFCKENINRIYSGFFSNEILIQDMRMTKPLILKKFKKKGTVLSLQKIEKKELVLCANEKTIKIWNERNGKTIITIKPKKQINHIYRENASGVIFISMMTSNIGCMYVSLLGSTPSWCYITNRNNNKIIRNAFQSNEFFKQNFRKDHDLSFYQ</sequence>
<feature type="domain" description="Nucleolar protein 10-like N-terminal" evidence="1">
    <location>
        <begin position="7"/>
        <end position="314"/>
    </location>
</feature>
<protein>
    <submittedName>
        <fullName evidence="2">Nucleolar protein 10</fullName>
    </submittedName>
</protein>
<dbReference type="InterPro" id="IPR056551">
    <property type="entry name" value="Beta-prop_NOL10_N"/>
</dbReference>
<dbReference type="Pfam" id="PF23098">
    <property type="entry name" value="Beta-prop_NOL10_N"/>
    <property type="match status" value="1"/>
</dbReference>
<dbReference type="Gene3D" id="2.130.10.10">
    <property type="entry name" value="YVTN repeat-like/Quinoprotein amine dehydrogenase"/>
    <property type="match status" value="2"/>
</dbReference>
<dbReference type="EMBL" id="CP002173">
    <property type="protein sequence ID" value="AEA38836.1"/>
    <property type="molecule type" value="Genomic_DNA"/>
</dbReference>
<dbReference type="GO" id="GO:0000462">
    <property type="term" value="P:maturation of SSU-rRNA from tricistronic rRNA transcript (SSU-rRNA, 5.8S rRNA, LSU-rRNA)"/>
    <property type="evidence" value="ECO:0007669"/>
    <property type="project" value="TreeGrafter"/>
</dbReference>
<dbReference type="SUPFAM" id="SSF50978">
    <property type="entry name" value="WD40 repeat-like"/>
    <property type="match status" value="1"/>
</dbReference>
<dbReference type="RefSeq" id="XP_003239734.1">
    <property type="nucleotide sequence ID" value="XM_003239686.1"/>
</dbReference>
<dbReference type="GO" id="GO:0032040">
    <property type="term" value="C:small-subunit processome"/>
    <property type="evidence" value="ECO:0007669"/>
    <property type="project" value="TreeGrafter"/>
</dbReference>
<geneLocation type="nucleomorph" evidence="2"/>
<reference evidence="2 3" key="1">
    <citation type="journal article" date="2011" name="Genome Biol. Evol.">
        <title>Complete nucleomorph genome sequence of the nonphotosynthetic alga Cryptomonas paramecium reveals a core nucleomorph gene set.</title>
        <authorList>
            <person name="Tanifuji G."/>
            <person name="Onodera N.T."/>
            <person name="Wheeler T.J."/>
            <person name="Dlutek M."/>
            <person name="Donaher N."/>
            <person name="Archibald J.M."/>
        </authorList>
    </citation>
    <scope>NUCLEOTIDE SEQUENCE [LARGE SCALE GENOMIC DNA]</scope>
    <source>
        <strain evidence="2 3">CCAP977/2A</strain>
    </source>
</reference>
<dbReference type="GeneID" id="10447238"/>
<dbReference type="PANTHER" id="PTHR14927:SF0">
    <property type="entry name" value="NUCLEOLAR PROTEIN 10"/>
    <property type="match status" value="1"/>
</dbReference>
<dbReference type="GO" id="GO:0030686">
    <property type="term" value="C:90S preribosome"/>
    <property type="evidence" value="ECO:0007669"/>
    <property type="project" value="TreeGrafter"/>
</dbReference>
<keyword evidence="2" id="KW-0542">Nucleomorph</keyword>
<organism evidence="2 3">
    <name type="scientific">Cryptomonas paramaecium</name>
    <dbReference type="NCBI Taxonomy" id="2898"/>
    <lineage>
        <taxon>Eukaryota</taxon>
        <taxon>Cryptophyceae</taxon>
        <taxon>Cryptomonadales</taxon>
        <taxon>Cryptomonadaceae</taxon>
        <taxon>Cryptomonas</taxon>
    </lineage>
</organism>
<evidence type="ECO:0000313" key="3">
    <source>
        <dbReference type="Proteomes" id="UP000243423"/>
    </source>
</evidence>
<name>F2HHP0_9CRYP</name>
<evidence type="ECO:0000313" key="2">
    <source>
        <dbReference type="EMBL" id="AEA38836.1"/>
    </source>
</evidence>
<dbReference type="InterPro" id="IPR040382">
    <property type="entry name" value="NOL10/Enp2"/>
</dbReference>
<dbReference type="InterPro" id="IPR015943">
    <property type="entry name" value="WD40/YVTN_repeat-like_dom_sf"/>
</dbReference>
<dbReference type="Proteomes" id="UP000243423">
    <property type="component" value="Nucleomorph 2"/>
</dbReference>
<accession>F2HHP0</accession>
<evidence type="ECO:0000259" key="1">
    <source>
        <dbReference type="Pfam" id="PF23098"/>
    </source>
</evidence>